<dbReference type="EMBL" id="JALLBG020000136">
    <property type="protein sequence ID" value="KAL3762360.1"/>
    <property type="molecule type" value="Genomic_DNA"/>
</dbReference>
<gene>
    <name evidence="4" type="ORF">ACHAWU_003865</name>
</gene>
<dbReference type="InterPro" id="IPR052243">
    <property type="entry name" value="Mito_inner_membrane_organizer"/>
</dbReference>
<evidence type="ECO:0000259" key="3">
    <source>
        <dbReference type="Pfam" id="PF11875"/>
    </source>
</evidence>
<sequence>MVMMGDAAAAAAAAVAVFLPKNNANMNEQVVVEDIDDHDDDVGVDVGGWIFGQPPAGIDDINSSLRRRRYQLANNIDVIGDGDIDDAAIFLDRGVINTSEELASSTSAIQSSTLSSINQQYNDIHYNKSDGNYDYQYPSCDISTSHIQMGCIVLPIQMTLPPETTDTVNVSAGGSDHHDNQTPSYSIGNTSRISLYASYPPPFPVSSYTNPTTPSIYDDDGDDENGDNNTELQQKKLLLQRYSGWYGTTSIHSATTTTPTPTQMATQSHEMLGYSESTMSLNYRCPFFVVVPSLLSSSTHNYDGRQGYGRMKVGQRYHQQQQQQQRRKISSKRRHHHLITDLHCTMHLGPSTSTTTVANNNSILPSIGTTLSTPDGRTQLRINACSYSWLHWRRSGNKAMKMADRQCDHYTVCASRNFFRRRDGPSSSTLPPLRATCAMKLLPYQPFHRQYFLVTLSTMNNDSTTIADYDSRNGNVMRRYDSARRVGQWNGRSCRPRPDFTLCLGYGVPPVSSTSVDIQLNGTNFASSDFMAVPLYNDYYFSSKGDADVVVVPVSSMYSAANLKLNVEQRLPSSSRSSSSIWHGTIEYLHAGRVLSFGTMMTRSFATSKFSRLGVGIRQSFFGNVLQQNIDNHKGGSIDRPWWGWLAEVGCATSWLFQLERGGVRLLVPVTFGGGSTMTASTWRTSLLGLFYASLASIVADVIVCELLCGITSKLRLRFLSLLLGEEYVNNREYDDRDDDDEHLLEEQLSKAKEDALRQVHLMEQQARATTKKEEETGGLVIVNAVYGVMKNESRRWLSRRNRRGREEDCHTMDATTQLQFWVANSALYLPALSKKHLLGFYDVLAYVGEDEWVTIQEDESREKLNLNNSIRSAQTGFAQLLGIWWKGTPCYETMKRRDLKVVLSIRYRFEDQLYDMMFDDDQAVELPSRLAQEVSSDM</sequence>
<name>A0ABD3MPB9_9STRA</name>
<dbReference type="Pfam" id="PF11875">
    <property type="entry name" value="DnaJ-like_C11_C"/>
    <property type="match status" value="1"/>
</dbReference>
<feature type="domain" description="DnaJ-like protein C11 C-terminal" evidence="3">
    <location>
        <begin position="745"/>
        <end position="846"/>
    </location>
</feature>
<dbReference type="AlphaFoldDB" id="A0ABD3MPB9"/>
<protein>
    <recommendedName>
        <fullName evidence="3">DnaJ-like protein C11 C-terminal domain-containing protein</fullName>
    </recommendedName>
</protein>
<dbReference type="Proteomes" id="UP001530293">
    <property type="component" value="Unassembled WGS sequence"/>
</dbReference>
<keyword evidence="5" id="KW-1185">Reference proteome</keyword>
<evidence type="ECO:0000313" key="5">
    <source>
        <dbReference type="Proteomes" id="UP001530293"/>
    </source>
</evidence>
<feature type="compositionally biased region" description="Acidic residues" evidence="2">
    <location>
        <begin position="217"/>
        <end position="226"/>
    </location>
</feature>
<evidence type="ECO:0000313" key="4">
    <source>
        <dbReference type="EMBL" id="KAL3762360.1"/>
    </source>
</evidence>
<feature type="region of interest" description="Disordered" evidence="2">
    <location>
        <begin position="204"/>
        <end position="229"/>
    </location>
</feature>
<organism evidence="4 5">
    <name type="scientific">Discostella pseudostelligera</name>
    <dbReference type="NCBI Taxonomy" id="259834"/>
    <lineage>
        <taxon>Eukaryota</taxon>
        <taxon>Sar</taxon>
        <taxon>Stramenopiles</taxon>
        <taxon>Ochrophyta</taxon>
        <taxon>Bacillariophyta</taxon>
        <taxon>Coscinodiscophyceae</taxon>
        <taxon>Thalassiosirophycidae</taxon>
        <taxon>Stephanodiscales</taxon>
        <taxon>Stephanodiscaceae</taxon>
        <taxon>Discostella</taxon>
    </lineage>
</organism>
<accession>A0ABD3MPB9</accession>
<proteinExistence type="predicted"/>
<dbReference type="InterPro" id="IPR024586">
    <property type="entry name" value="DnaJ-like_C11_C"/>
</dbReference>
<dbReference type="PANTHER" id="PTHR44157">
    <property type="entry name" value="DNAJ HOMOLOG SUBFAMILY C MEMBER 11"/>
    <property type="match status" value="1"/>
</dbReference>
<reference evidence="4 5" key="1">
    <citation type="submission" date="2024-10" db="EMBL/GenBank/DDBJ databases">
        <title>Updated reference genomes for cyclostephanoid diatoms.</title>
        <authorList>
            <person name="Roberts W.R."/>
            <person name="Alverson A.J."/>
        </authorList>
    </citation>
    <scope>NUCLEOTIDE SEQUENCE [LARGE SCALE GENOMIC DNA]</scope>
    <source>
        <strain evidence="4 5">AJA232-27</strain>
    </source>
</reference>
<keyword evidence="1" id="KW-0143">Chaperone</keyword>
<feature type="compositionally biased region" description="Polar residues" evidence="2">
    <location>
        <begin position="206"/>
        <end position="215"/>
    </location>
</feature>
<dbReference type="PANTHER" id="PTHR44157:SF1">
    <property type="entry name" value="DNAJ HOMOLOG SUBFAMILY C MEMBER 11"/>
    <property type="match status" value="1"/>
</dbReference>
<evidence type="ECO:0000256" key="1">
    <source>
        <dbReference type="ARBA" id="ARBA00023186"/>
    </source>
</evidence>
<evidence type="ECO:0000256" key="2">
    <source>
        <dbReference type="SAM" id="MobiDB-lite"/>
    </source>
</evidence>
<comment type="caution">
    <text evidence="4">The sequence shown here is derived from an EMBL/GenBank/DDBJ whole genome shotgun (WGS) entry which is preliminary data.</text>
</comment>